<dbReference type="EMBL" id="HBUF01512973">
    <property type="protein sequence ID" value="CAG6747155.1"/>
    <property type="molecule type" value="Transcribed_RNA"/>
</dbReference>
<proteinExistence type="predicted"/>
<sequence>MSSSKPGPCGVTIWKPSLPLPPPSTRHWELRPLLASYTRVDTRTNRRVASTWPRCSGCLHSTPPNCPNCMTEPRTPLSWMPWICIRWECPPSSGCHGYRNYSRVLE</sequence>
<organism evidence="1">
    <name type="scientific">Cacopsylla melanoneura</name>
    <dbReference type="NCBI Taxonomy" id="428564"/>
    <lineage>
        <taxon>Eukaryota</taxon>
        <taxon>Metazoa</taxon>
        <taxon>Ecdysozoa</taxon>
        <taxon>Arthropoda</taxon>
        <taxon>Hexapoda</taxon>
        <taxon>Insecta</taxon>
        <taxon>Pterygota</taxon>
        <taxon>Neoptera</taxon>
        <taxon>Paraneoptera</taxon>
        <taxon>Hemiptera</taxon>
        <taxon>Sternorrhyncha</taxon>
        <taxon>Psylloidea</taxon>
        <taxon>Psyllidae</taxon>
        <taxon>Psyllinae</taxon>
        <taxon>Cacopsylla</taxon>
    </lineage>
</organism>
<evidence type="ECO:0000313" key="1">
    <source>
        <dbReference type="EMBL" id="CAG6695258.1"/>
    </source>
</evidence>
<accession>A0A8D8TWN9</accession>
<dbReference type="EMBL" id="HBUF01322499">
    <property type="protein sequence ID" value="CAG6695256.1"/>
    <property type="molecule type" value="Transcribed_RNA"/>
</dbReference>
<protein>
    <submittedName>
        <fullName evidence="1">Uncharacterized protein</fullName>
    </submittedName>
</protein>
<dbReference type="AlphaFoldDB" id="A0A8D8TWN9"/>
<dbReference type="EMBL" id="HBUF01403955">
    <property type="protein sequence ID" value="CAG6737602.1"/>
    <property type="molecule type" value="Transcribed_RNA"/>
</dbReference>
<reference evidence="1" key="1">
    <citation type="submission" date="2021-05" db="EMBL/GenBank/DDBJ databases">
        <authorList>
            <person name="Alioto T."/>
            <person name="Alioto T."/>
            <person name="Gomez Garrido J."/>
        </authorList>
    </citation>
    <scope>NUCLEOTIDE SEQUENCE</scope>
</reference>
<name>A0A8D8TWN9_9HEMI</name>
<dbReference type="EMBL" id="HBUF01110094">
    <property type="protein sequence ID" value="CAG6639980.1"/>
    <property type="molecule type" value="Transcribed_RNA"/>
</dbReference>
<dbReference type="EMBL" id="HBUF01403956">
    <property type="protein sequence ID" value="CAG6737604.1"/>
    <property type="molecule type" value="Transcribed_RNA"/>
</dbReference>
<dbReference type="EMBL" id="HBUF01322498">
    <property type="protein sequence ID" value="CAG6695254.1"/>
    <property type="molecule type" value="Transcribed_RNA"/>
</dbReference>
<dbReference type="EMBL" id="HBUF01322500">
    <property type="protein sequence ID" value="CAG6695258.1"/>
    <property type="molecule type" value="Transcribed_RNA"/>
</dbReference>
<dbReference type="EMBL" id="HBUF01512974">
    <property type="protein sequence ID" value="CAG6747158.1"/>
    <property type="molecule type" value="Transcribed_RNA"/>
</dbReference>
<dbReference type="EMBL" id="HBUF01110093">
    <property type="protein sequence ID" value="CAG6639976.1"/>
    <property type="molecule type" value="Transcribed_RNA"/>
</dbReference>